<dbReference type="VEuPathDB" id="FungiDB:SJAG_01667"/>
<feature type="active site" description="Nucleophile" evidence="8">
    <location>
        <position position="16"/>
    </location>
</feature>
<evidence type="ECO:0000256" key="8">
    <source>
        <dbReference type="PIRSR" id="PIRSR617867-1"/>
    </source>
</evidence>
<dbReference type="FunFam" id="3.40.50.2300:FF:000105">
    <property type="entry name" value="Low molecular weight phosphotyrosine protein"/>
    <property type="match status" value="1"/>
</dbReference>
<keyword evidence="13" id="KW-1185">Reference proteome</keyword>
<evidence type="ECO:0000256" key="6">
    <source>
        <dbReference type="ARBA" id="ARBA00022912"/>
    </source>
</evidence>
<evidence type="ECO:0000259" key="10">
    <source>
        <dbReference type="SMART" id="SM00226"/>
    </source>
</evidence>
<evidence type="ECO:0000256" key="9">
    <source>
        <dbReference type="RuleBase" id="RU368115"/>
    </source>
</evidence>
<gene>
    <name evidence="12" type="primary">stp1</name>
    <name evidence="11" type="ORF">SJAG_01667</name>
</gene>
<dbReference type="JaponicusDB" id="SJAG_01667">
    <property type="gene designation" value="stp1"/>
</dbReference>
<dbReference type="SMART" id="SM00226">
    <property type="entry name" value="LMWPc"/>
    <property type="match status" value="1"/>
</dbReference>
<sequence length="161" mass="18577">MTVENNLPKVSVLFVCLGNYCRSPMAHAVFQEEVRKQGLEHLFDTIDSAGTGHWHVGSTPDSRTMQTLHSHGVKFHHIGRKLRKIDFDQFDYIFGMDHSNIRNIEKVRPKDSKARVLLFGEYRSPGVQRIVDDPYYGGDQGFEICYQQLIDFSKNFLESLK</sequence>
<dbReference type="STRING" id="402676.B6JYK6"/>
<evidence type="ECO:0000256" key="2">
    <source>
        <dbReference type="ARBA" id="ARBA00004496"/>
    </source>
</evidence>
<dbReference type="GO" id="GO:0004725">
    <property type="term" value="F:protein tyrosine phosphatase activity"/>
    <property type="evidence" value="ECO:0000318"/>
    <property type="project" value="GO_Central"/>
</dbReference>
<protein>
    <recommendedName>
        <fullName evidence="9">Low molecular weight phosphotyrosine protein phosphatase</fullName>
        <shortName evidence="9">LMW-PTP</shortName>
        <shortName evidence="9">LMW-PTPase</shortName>
        <ecNumber evidence="9">3.1.3.2</ecNumber>
        <ecNumber evidence="9">3.1.3.48</ecNumber>
    </recommendedName>
    <alternativeName>
        <fullName evidence="9">Low molecular weight cytosolic acid phosphatase</fullName>
    </alternativeName>
</protein>
<dbReference type="HOGENOM" id="CLU_071415_2_0_1"/>
<accession>B6JYK6</accession>
<dbReference type="GO" id="GO:0004726">
    <property type="term" value="F:non-membrane spanning protein tyrosine phosphatase activity"/>
    <property type="evidence" value="ECO:0007669"/>
    <property type="project" value="EnsemblFungi"/>
</dbReference>
<feature type="active site" evidence="8">
    <location>
        <position position="22"/>
    </location>
</feature>
<dbReference type="PRINTS" id="PR00720">
    <property type="entry name" value="MAMMALPTPASE"/>
</dbReference>
<comment type="catalytic activity">
    <reaction evidence="1 9">
        <text>a phosphate monoester + H2O = an alcohol + phosphate</text>
        <dbReference type="Rhea" id="RHEA:15017"/>
        <dbReference type="ChEBI" id="CHEBI:15377"/>
        <dbReference type="ChEBI" id="CHEBI:30879"/>
        <dbReference type="ChEBI" id="CHEBI:43474"/>
        <dbReference type="ChEBI" id="CHEBI:67140"/>
        <dbReference type="EC" id="3.1.3.2"/>
    </reaction>
</comment>
<dbReference type="Proteomes" id="UP000001744">
    <property type="component" value="Unassembled WGS sequence"/>
</dbReference>
<reference evidence="11 13" key="1">
    <citation type="journal article" date="2011" name="Science">
        <title>Comparative functional genomics of the fission yeasts.</title>
        <authorList>
            <person name="Rhind N."/>
            <person name="Chen Z."/>
            <person name="Yassour M."/>
            <person name="Thompson D.A."/>
            <person name="Haas B.J."/>
            <person name="Habib N."/>
            <person name="Wapinski I."/>
            <person name="Roy S."/>
            <person name="Lin M.F."/>
            <person name="Heiman D.I."/>
            <person name="Young S.K."/>
            <person name="Furuya K."/>
            <person name="Guo Y."/>
            <person name="Pidoux A."/>
            <person name="Chen H.M."/>
            <person name="Robbertse B."/>
            <person name="Goldberg J.M."/>
            <person name="Aoki K."/>
            <person name="Bayne E.H."/>
            <person name="Berlin A.M."/>
            <person name="Desjardins C.A."/>
            <person name="Dobbs E."/>
            <person name="Dukaj L."/>
            <person name="Fan L."/>
            <person name="FitzGerald M.G."/>
            <person name="French C."/>
            <person name="Gujja S."/>
            <person name="Hansen K."/>
            <person name="Keifenheim D."/>
            <person name="Levin J.Z."/>
            <person name="Mosher R.A."/>
            <person name="Mueller C.A."/>
            <person name="Pfiffner J."/>
            <person name="Priest M."/>
            <person name="Russ C."/>
            <person name="Smialowska A."/>
            <person name="Swoboda P."/>
            <person name="Sykes S.M."/>
            <person name="Vaughn M."/>
            <person name="Vengrova S."/>
            <person name="Yoder R."/>
            <person name="Zeng Q."/>
            <person name="Allshire R."/>
            <person name="Baulcombe D."/>
            <person name="Birren B.W."/>
            <person name="Brown W."/>
            <person name="Ekwall K."/>
            <person name="Kellis M."/>
            <person name="Leatherwood J."/>
            <person name="Levin H."/>
            <person name="Margalit H."/>
            <person name="Martienssen R."/>
            <person name="Nieduszynski C.A."/>
            <person name="Spatafora J.W."/>
            <person name="Friedman N."/>
            <person name="Dalgaard J.Z."/>
            <person name="Baumann P."/>
            <person name="Niki H."/>
            <person name="Regev A."/>
            <person name="Nusbaum C."/>
        </authorList>
    </citation>
    <scope>NUCLEOTIDE SEQUENCE [LARGE SCALE GENOMIC DNA]</scope>
    <source>
        <strain evidence="13">yFS275 / FY16936</strain>
    </source>
</reference>
<dbReference type="CDD" id="cd16343">
    <property type="entry name" value="LMWPTP"/>
    <property type="match status" value="1"/>
</dbReference>
<dbReference type="GeneID" id="7049835"/>
<dbReference type="RefSeq" id="XP_002172917.1">
    <property type="nucleotide sequence ID" value="XM_002172881.2"/>
</dbReference>
<evidence type="ECO:0000256" key="1">
    <source>
        <dbReference type="ARBA" id="ARBA00000032"/>
    </source>
</evidence>
<dbReference type="PANTHER" id="PTHR11717:SF7">
    <property type="entry name" value="LOW MOLECULAR WEIGHT PHOSPHOTYROSINE PROTEIN PHOSPHATASE"/>
    <property type="match status" value="1"/>
</dbReference>
<dbReference type="InterPro" id="IPR036196">
    <property type="entry name" value="Ptyr_pPase_sf"/>
</dbReference>
<dbReference type="InterPro" id="IPR002115">
    <property type="entry name" value="Tyr_Pase_low_mol_wt_mml"/>
</dbReference>
<evidence type="ECO:0000256" key="4">
    <source>
        <dbReference type="ARBA" id="ARBA00022490"/>
    </source>
</evidence>
<dbReference type="EC" id="3.1.3.2" evidence="9"/>
<proteinExistence type="inferred from homology"/>
<keyword evidence="6 9" id="KW-0904">Protein phosphatase</keyword>
<dbReference type="EC" id="3.1.3.48" evidence="9"/>
<comment type="catalytic activity">
    <reaction evidence="7 9">
        <text>O-phospho-L-tyrosyl-[protein] + H2O = L-tyrosyl-[protein] + phosphate</text>
        <dbReference type="Rhea" id="RHEA:10684"/>
        <dbReference type="Rhea" id="RHEA-COMP:10136"/>
        <dbReference type="Rhea" id="RHEA-COMP:20101"/>
        <dbReference type="ChEBI" id="CHEBI:15377"/>
        <dbReference type="ChEBI" id="CHEBI:43474"/>
        <dbReference type="ChEBI" id="CHEBI:46858"/>
        <dbReference type="ChEBI" id="CHEBI:61978"/>
        <dbReference type="EC" id="3.1.3.48"/>
    </reaction>
</comment>
<dbReference type="AlphaFoldDB" id="B6JYK6"/>
<evidence type="ECO:0000313" key="11">
    <source>
        <dbReference type="EMBL" id="EEB06624.1"/>
    </source>
</evidence>
<dbReference type="PRINTS" id="PR00719">
    <property type="entry name" value="LMWPTPASE"/>
</dbReference>
<dbReference type="OMA" id="VCHGNIC"/>
<keyword evidence="4 9" id="KW-0963">Cytoplasm</keyword>
<dbReference type="Gene3D" id="3.40.50.2300">
    <property type="match status" value="1"/>
</dbReference>
<keyword evidence="5 9" id="KW-0378">Hydrolase</keyword>
<dbReference type="Pfam" id="PF01451">
    <property type="entry name" value="LMWPc"/>
    <property type="match status" value="1"/>
</dbReference>
<evidence type="ECO:0000313" key="12">
    <source>
        <dbReference type="JaponicusDB" id="SJAG_01667"/>
    </source>
</evidence>
<evidence type="ECO:0000313" key="13">
    <source>
        <dbReference type="Proteomes" id="UP000001744"/>
    </source>
</evidence>
<name>B6JYK6_SCHJY</name>
<evidence type="ECO:0000256" key="5">
    <source>
        <dbReference type="ARBA" id="ARBA00022801"/>
    </source>
</evidence>
<dbReference type="EMBL" id="KE651168">
    <property type="protein sequence ID" value="EEB06624.1"/>
    <property type="molecule type" value="Genomic_DNA"/>
</dbReference>
<dbReference type="InterPro" id="IPR023485">
    <property type="entry name" value="Ptyr_pPase"/>
</dbReference>
<feature type="domain" description="Phosphotyrosine protein phosphatase I" evidence="10">
    <location>
        <begin position="10"/>
        <end position="159"/>
    </location>
</feature>
<feature type="active site" description="Proton donor" evidence="8">
    <location>
        <position position="133"/>
    </location>
</feature>
<dbReference type="SUPFAM" id="SSF52788">
    <property type="entry name" value="Phosphotyrosine protein phosphatases I"/>
    <property type="match status" value="1"/>
</dbReference>
<dbReference type="PANTHER" id="PTHR11717">
    <property type="entry name" value="LOW MOLECULAR WEIGHT PROTEIN TYROSINE PHOSPHATASE"/>
    <property type="match status" value="1"/>
</dbReference>
<dbReference type="GO" id="GO:0005737">
    <property type="term" value="C:cytoplasm"/>
    <property type="evidence" value="ECO:0007669"/>
    <property type="project" value="UniProtKB-SubCell"/>
</dbReference>
<comment type="similarity">
    <text evidence="3 9">Belongs to the low molecular weight phosphotyrosine protein phosphatase family.</text>
</comment>
<dbReference type="InterPro" id="IPR050438">
    <property type="entry name" value="LMW_PTPase"/>
</dbReference>
<organism evidence="11 13">
    <name type="scientific">Schizosaccharomyces japonicus (strain yFS275 / FY16936)</name>
    <name type="common">Fission yeast</name>
    <dbReference type="NCBI Taxonomy" id="402676"/>
    <lineage>
        <taxon>Eukaryota</taxon>
        <taxon>Fungi</taxon>
        <taxon>Dikarya</taxon>
        <taxon>Ascomycota</taxon>
        <taxon>Taphrinomycotina</taxon>
        <taxon>Schizosaccharomycetes</taxon>
        <taxon>Schizosaccharomycetales</taxon>
        <taxon>Schizosaccharomycetaceae</taxon>
        <taxon>Schizosaccharomyces</taxon>
    </lineage>
</organism>
<dbReference type="GO" id="GO:0003993">
    <property type="term" value="F:acid phosphatase activity"/>
    <property type="evidence" value="ECO:0007669"/>
    <property type="project" value="UniProtKB-UniRule"/>
</dbReference>
<dbReference type="eggNOG" id="KOG3217">
    <property type="taxonomic scope" value="Eukaryota"/>
</dbReference>
<comment type="subcellular location">
    <subcellularLocation>
        <location evidence="2 9">Cytoplasm</location>
    </subcellularLocation>
</comment>
<evidence type="ECO:0000256" key="7">
    <source>
        <dbReference type="ARBA" id="ARBA00051722"/>
    </source>
</evidence>
<comment type="function">
    <text evidence="9">Acts on tyrosine phosphorylated proteins, low-MW aryl phosphates and natural and synthetic acyl phosphates.</text>
</comment>
<dbReference type="InterPro" id="IPR017867">
    <property type="entry name" value="Tyr_phospatase_low_mol_wt"/>
</dbReference>
<evidence type="ECO:0000256" key="3">
    <source>
        <dbReference type="ARBA" id="ARBA00011063"/>
    </source>
</evidence>
<dbReference type="OrthoDB" id="2015405at2759"/>